<sequence>MDAALSFSRVWVRLVSSRPCSAGELRSQTEREQCDCLQRPPADGQSPSALSRGKCRFVAAEVGVTETVADLKSMLLELLPSCFYTHYDLLLHRKGPQHAAAPERGPLLLQDSFGFADLSIDTGDIIDLVPKPWDALSSLLHLRRLSEVLYEPRAIVMRQLPDASDPCGAFGAVLRPVVLQQLGANAAQEEHATPSRSEDMAEGKSSSTGTEGTPMARRQRSNRRKCRTEKKRGKALEASTWWDVAEGAEGGVLQDCQEMLPLSDQKQHTQQLLLLQQSLLPSPLQPKPQSVDWWASIRAFHATRVFASFRIVQLLNFIRLYPGGPPTPTAQLAGHLLWLEAETVEGLRLYITSTENGFCVSSLRHSAASAAAATAPSGPSFDVFPLQQITAPDGRCLPFSESADDFLFDTLAELLCAYSPAFATGLEHIVPELLDADLPLHALPSLQPFLPPFAAETEASFC</sequence>
<name>A0A1D3CZ11_9EIME</name>
<dbReference type="AlphaFoldDB" id="A0A1D3CZ11"/>
<feature type="compositionally biased region" description="Basic residues" evidence="1">
    <location>
        <begin position="217"/>
        <end position="231"/>
    </location>
</feature>
<comment type="caution">
    <text evidence="2">The sequence shown here is derived from an EMBL/GenBank/DDBJ whole genome shotgun (WGS) entry which is preliminary data.</text>
</comment>
<feature type="region of interest" description="Disordered" evidence="1">
    <location>
        <begin position="185"/>
        <end position="231"/>
    </location>
</feature>
<proteinExistence type="predicted"/>
<dbReference type="VEuPathDB" id="ToxoDB:LOC34621301"/>
<organism evidence="2 3">
    <name type="scientific">Cyclospora cayetanensis</name>
    <dbReference type="NCBI Taxonomy" id="88456"/>
    <lineage>
        <taxon>Eukaryota</taxon>
        <taxon>Sar</taxon>
        <taxon>Alveolata</taxon>
        <taxon>Apicomplexa</taxon>
        <taxon>Conoidasida</taxon>
        <taxon>Coccidia</taxon>
        <taxon>Eucoccidiorida</taxon>
        <taxon>Eimeriorina</taxon>
        <taxon>Eimeriidae</taxon>
        <taxon>Cyclospora</taxon>
    </lineage>
</organism>
<accession>A0A1D3CZ11</accession>
<dbReference type="SUPFAM" id="SSF103107">
    <property type="entry name" value="Hypothetical protein c14orf129, hspc210"/>
    <property type="match status" value="1"/>
</dbReference>
<protein>
    <submittedName>
        <fullName evidence="2">Tetratricopeptide repeat-containing protein</fullName>
    </submittedName>
</protein>
<dbReference type="InterPro" id="IPR023231">
    <property type="entry name" value="GSKIP_dom_sf"/>
</dbReference>
<dbReference type="Proteomes" id="UP000095192">
    <property type="component" value="Unassembled WGS sequence"/>
</dbReference>
<dbReference type="InParanoid" id="A0A1D3CZ11"/>
<keyword evidence="3" id="KW-1185">Reference proteome</keyword>
<evidence type="ECO:0000256" key="1">
    <source>
        <dbReference type="SAM" id="MobiDB-lite"/>
    </source>
</evidence>
<dbReference type="VEuPathDB" id="ToxoDB:cyc_04827"/>
<gene>
    <name evidence="2" type="ORF">cyc_04827</name>
</gene>
<reference evidence="2 3" key="1">
    <citation type="journal article" date="2016" name="BMC Genomics">
        <title>Comparative genomics reveals Cyclospora cayetanensis possesses coccidia-like metabolism and invasion components but unique surface antigens.</title>
        <authorList>
            <person name="Liu S."/>
            <person name="Wang L."/>
            <person name="Zheng H."/>
            <person name="Xu Z."/>
            <person name="Roellig D.M."/>
            <person name="Li N."/>
            <person name="Frace M.A."/>
            <person name="Tang K."/>
            <person name="Arrowood M.J."/>
            <person name="Moss D.M."/>
            <person name="Zhang L."/>
            <person name="Feng Y."/>
            <person name="Xiao L."/>
        </authorList>
    </citation>
    <scope>NUCLEOTIDE SEQUENCE [LARGE SCALE GENOMIC DNA]</scope>
    <source>
        <strain evidence="2 3">CHN_HEN01</strain>
    </source>
</reference>
<feature type="compositionally biased region" description="Basic and acidic residues" evidence="1">
    <location>
        <begin position="188"/>
        <end position="202"/>
    </location>
</feature>
<dbReference type="EMBL" id="JROU02001458">
    <property type="protein sequence ID" value="OEH76440.1"/>
    <property type="molecule type" value="Genomic_DNA"/>
</dbReference>
<evidence type="ECO:0000313" key="3">
    <source>
        <dbReference type="Proteomes" id="UP000095192"/>
    </source>
</evidence>
<evidence type="ECO:0000313" key="2">
    <source>
        <dbReference type="EMBL" id="OEH76440.1"/>
    </source>
</evidence>